<evidence type="ECO:0000313" key="2">
    <source>
        <dbReference type="Proteomes" id="UP001500460"/>
    </source>
</evidence>
<protein>
    <submittedName>
        <fullName evidence="1">Uncharacterized protein</fullName>
    </submittedName>
</protein>
<gene>
    <name evidence="1" type="ORF">GCM10010421_32110</name>
</gene>
<accession>A0ABP5WXH6</accession>
<dbReference type="Proteomes" id="UP001500460">
    <property type="component" value="Unassembled WGS sequence"/>
</dbReference>
<evidence type="ECO:0000313" key="1">
    <source>
        <dbReference type="EMBL" id="GAA2439435.1"/>
    </source>
</evidence>
<organism evidence="1 2">
    <name type="scientific">Streptomyces glaucus</name>
    <dbReference type="NCBI Taxonomy" id="284029"/>
    <lineage>
        <taxon>Bacteria</taxon>
        <taxon>Bacillati</taxon>
        <taxon>Actinomycetota</taxon>
        <taxon>Actinomycetes</taxon>
        <taxon>Kitasatosporales</taxon>
        <taxon>Streptomycetaceae</taxon>
        <taxon>Streptomyces</taxon>
    </lineage>
</organism>
<reference evidence="2" key="1">
    <citation type="journal article" date="2019" name="Int. J. Syst. Evol. Microbiol.">
        <title>The Global Catalogue of Microorganisms (GCM) 10K type strain sequencing project: providing services to taxonomists for standard genome sequencing and annotation.</title>
        <authorList>
            <consortium name="The Broad Institute Genomics Platform"/>
            <consortium name="The Broad Institute Genome Sequencing Center for Infectious Disease"/>
            <person name="Wu L."/>
            <person name="Ma J."/>
        </authorList>
    </citation>
    <scope>NUCLEOTIDE SEQUENCE [LARGE SCALE GENOMIC DNA]</scope>
    <source>
        <strain evidence="2">JCM 6922</strain>
    </source>
</reference>
<proteinExistence type="predicted"/>
<dbReference type="EMBL" id="BAAATK010000018">
    <property type="protein sequence ID" value="GAA2439435.1"/>
    <property type="molecule type" value="Genomic_DNA"/>
</dbReference>
<name>A0ABP5WXH6_9ACTN</name>
<sequence length="233" mass="25741">MRRHGVAPVAATAHNRATAKWRTAVMPKAGVKYGPRIKGPDYEQIAKEAETVALTALGLRPERPEDLIVSARPDDLVVKAAEAVRQADAEIALYQGERDRALAHLWFYEQRLGLAKTVGLSPMGYRRNLAATVFGDKTHPLPDAETNEDLIRFAEEAGVERVQDAETKLLEAAPIVHAARARREVAVRVMQAAVLALSQPPYEWSPEQIAEHAGVSRTLAYQHRTAARKRYGL</sequence>
<keyword evidence="2" id="KW-1185">Reference proteome</keyword>
<comment type="caution">
    <text evidence="1">The sequence shown here is derived from an EMBL/GenBank/DDBJ whole genome shotgun (WGS) entry which is preliminary data.</text>
</comment>